<evidence type="ECO:0000256" key="1">
    <source>
        <dbReference type="SAM" id="MobiDB-lite"/>
    </source>
</evidence>
<sequence length="127" mass="13477">MTEPASPSPTTPLPCSPPSLPSKLTHQHLVTPSLSTALSSSAPAVGSCSFVHSTETPVSPAVLAIARLHQYMDSSRGYCGDDVASRDVGCVDVLSVRLQAVVLASVISVQWSQQQSRSSLECGWWWL</sequence>
<proteinExistence type="predicted"/>
<evidence type="ECO:0000313" key="2">
    <source>
        <dbReference type="EMBL" id="KAK2953994.1"/>
    </source>
</evidence>
<feature type="region of interest" description="Disordered" evidence="1">
    <location>
        <begin position="1"/>
        <end position="23"/>
    </location>
</feature>
<reference evidence="2 3" key="1">
    <citation type="journal article" date="2022" name="bioRxiv">
        <title>Genomics of Preaxostyla Flagellates Illuminates Evolutionary Transitions and the Path Towards Mitochondrial Loss.</title>
        <authorList>
            <person name="Novak L.V.F."/>
            <person name="Treitli S.C."/>
            <person name="Pyrih J."/>
            <person name="Halakuc P."/>
            <person name="Pipaliya S.V."/>
            <person name="Vacek V."/>
            <person name="Brzon O."/>
            <person name="Soukal P."/>
            <person name="Eme L."/>
            <person name="Dacks J.B."/>
            <person name="Karnkowska A."/>
            <person name="Elias M."/>
            <person name="Hampl V."/>
        </authorList>
    </citation>
    <scope>NUCLEOTIDE SEQUENCE [LARGE SCALE GENOMIC DNA]</scope>
    <source>
        <strain evidence="2">NAU3</strain>
        <tissue evidence="2">Gut</tissue>
    </source>
</reference>
<accession>A0ABQ9XSA1</accession>
<evidence type="ECO:0000313" key="3">
    <source>
        <dbReference type="Proteomes" id="UP001281761"/>
    </source>
</evidence>
<keyword evidence="3" id="KW-1185">Reference proteome</keyword>
<organism evidence="2 3">
    <name type="scientific">Blattamonas nauphoetae</name>
    <dbReference type="NCBI Taxonomy" id="2049346"/>
    <lineage>
        <taxon>Eukaryota</taxon>
        <taxon>Metamonada</taxon>
        <taxon>Preaxostyla</taxon>
        <taxon>Oxymonadida</taxon>
        <taxon>Blattamonas</taxon>
    </lineage>
</organism>
<name>A0ABQ9XSA1_9EUKA</name>
<protein>
    <submittedName>
        <fullName evidence="2">Uncharacterized protein</fullName>
    </submittedName>
</protein>
<comment type="caution">
    <text evidence="2">The sequence shown here is derived from an EMBL/GenBank/DDBJ whole genome shotgun (WGS) entry which is preliminary data.</text>
</comment>
<dbReference type="Proteomes" id="UP001281761">
    <property type="component" value="Unassembled WGS sequence"/>
</dbReference>
<gene>
    <name evidence="2" type="ORF">BLNAU_11096</name>
</gene>
<feature type="compositionally biased region" description="Pro residues" evidence="1">
    <location>
        <begin position="1"/>
        <end position="20"/>
    </location>
</feature>
<dbReference type="EMBL" id="JARBJD010000084">
    <property type="protein sequence ID" value="KAK2953994.1"/>
    <property type="molecule type" value="Genomic_DNA"/>
</dbReference>